<protein>
    <recommendedName>
        <fullName evidence="1">Pyridoxamine 5'-phosphate oxidase N-terminal domain-containing protein</fullName>
    </recommendedName>
</protein>
<dbReference type="InterPro" id="IPR011576">
    <property type="entry name" value="Pyridox_Oxase_N"/>
</dbReference>
<dbReference type="InterPro" id="IPR012349">
    <property type="entry name" value="Split_barrel_FMN-bd"/>
</dbReference>
<dbReference type="Gene3D" id="2.30.110.10">
    <property type="entry name" value="Electron Transport, Fmn-binding Protein, Chain A"/>
    <property type="match status" value="1"/>
</dbReference>
<accession>A0A840AI56</accession>
<gene>
    <name evidence="2" type="ORF">GGQ83_003749</name>
</gene>
<evidence type="ECO:0000313" key="2">
    <source>
        <dbReference type="EMBL" id="MBB3900273.1"/>
    </source>
</evidence>
<dbReference type="AlphaFoldDB" id="A0A840AI56"/>
<reference evidence="2 3" key="1">
    <citation type="submission" date="2020-08" db="EMBL/GenBank/DDBJ databases">
        <title>Genomic Encyclopedia of Type Strains, Phase IV (KMG-IV): sequencing the most valuable type-strain genomes for metagenomic binning, comparative biology and taxonomic classification.</title>
        <authorList>
            <person name="Goeker M."/>
        </authorList>
    </citation>
    <scope>NUCLEOTIDE SEQUENCE [LARGE SCALE GENOMIC DNA]</scope>
    <source>
        <strain evidence="2 3">DSM 19979</strain>
    </source>
</reference>
<organism evidence="2 3">
    <name type="scientific">Roseococcus suduntuyensis</name>
    <dbReference type="NCBI Taxonomy" id="455361"/>
    <lineage>
        <taxon>Bacteria</taxon>
        <taxon>Pseudomonadati</taxon>
        <taxon>Pseudomonadota</taxon>
        <taxon>Alphaproteobacteria</taxon>
        <taxon>Acetobacterales</taxon>
        <taxon>Roseomonadaceae</taxon>
        <taxon>Roseococcus</taxon>
    </lineage>
</organism>
<dbReference type="Pfam" id="PF01243">
    <property type="entry name" value="PNPOx_N"/>
    <property type="match status" value="1"/>
</dbReference>
<dbReference type="PANTHER" id="PTHR42815">
    <property type="entry name" value="FAD-BINDING, PUTATIVE (AFU_ORTHOLOGUE AFUA_6G07600)-RELATED"/>
    <property type="match status" value="1"/>
</dbReference>
<dbReference type="SUPFAM" id="SSF50475">
    <property type="entry name" value="FMN-binding split barrel"/>
    <property type="match status" value="1"/>
</dbReference>
<dbReference type="InterPro" id="IPR024029">
    <property type="entry name" value="Pyridox_Oxase_FMN-dep"/>
</dbReference>
<evidence type="ECO:0000259" key="1">
    <source>
        <dbReference type="Pfam" id="PF01243"/>
    </source>
</evidence>
<keyword evidence="3" id="KW-1185">Reference proteome</keyword>
<dbReference type="RefSeq" id="WP_311728716.1">
    <property type="nucleotide sequence ID" value="NZ_JACIDJ010000009.1"/>
</dbReference>
<proteinExistence type="predicted"/>
<name>A0A840AI56_9PROT</name>
<evidence type="ECO:0000313" key="3">
    <source>
        <dbReference type="Proteomes" id="UP000553193"/>
    </source>
</evidence>
<dbReference type="PANTHER" id="PTHR42815:SF2">
    <property type="entry name" value="FAD-BINDING, PUTATIVE (AFU_ORTHOLOGUE AFUA_6G07600)-RELATED"/>
    <property type="match status" value="1"/>
</dbReference>
<dbReference type="EMBL" id="JACIDJ010000009">
    <property type="protein sequence ID" value="MBB3900273.1"/>
    <property type="molecule type" value="Genomic_DNA"/>
</dbReference>
<dbReference type="Proteomes" id="UP000553193">
    <property type="component" value="Unassembled WGS sequence"/>
</dbReference>
<feature type="domain" description="Pyridoxamine 5'-phosphate oxidase N-terminal" evidence="1">
    <location>
        <begin position="31"/>
        <end position="150"/>
    </location>
</feature>
<dbReference type="NCBIfam" id="TIGR04025">
    <property type="entry name" value="PPOX_FMN_DR2398"/>
    <property type="match status" value="1"/>
</dbReference>
<sequence length="201" mass="21861">MNFLDSLEALHALYGVPTPASTRKEASRIIPEYRRIIEAAPFLALATAGPEGLDCSPRGDRPGQLVRILDDTTLALPDRRGNDRIDSLRNILRDPRVALMFLIPGSGNALRVNGTARITADAALCESFTMEGRAPRSVAVITVETIYFQCARAVIRAGLWEPHAKPDLPTPGQILAALTAGEVGGARYDSEWPERAAKTMW</sequence>
<comment type="caution">
    <text evidence="2">The sequence shown here is derived from an EMBL/GenBank/DDBJ whole genome shotgun (WGS) entry which is preliminary data.</text>
</comment>